<feature type="chain" id="PRO_5004201091" evidence="2">
    <location>
        <begin position="19"/>
        <end position="489"/>
    </location>
</feature>
<dbReference type="SUPFAM" id="SSF56300">
    <property type="entry name" value="Metallo-dependent phosphatases"/>
    <property type="match status" value="1"/>
</dbReference>
<dbReference type="eggNOG" id="KOG1378">
    <property type="taxonomic scope" value="Eukaryota"/>
</dbReference>
<dbReference type="Gene3D" id="3.60.21.10">
    <property type="match status" value="1"/>
</dbReference>
<keyword evidence="5" id="KW-1185">Reference proteome</keyword>
<dbReference type="GeneID" id="7834966"/>
<organism evidence="4 5">
    <name type="scientific">Tetrahymena thermophila (strain SB210)</name>
    <dbReference type="NCBI Taxonomy" id="312017"/>
    <lineage>
        <taxon>Eukaryota</taxon>
        <taxon>Sar</taxon>
        <taxon>Alveolata</taxon>
        <taxon>Ciliophora</taxon>
        <taxon>Intramacronucleata</taxon>
        <taxon>Oligohymenophorea</taxon>
        <taxon>Hymenostomatida</taxon>
        <taxon>Tetrahymenina</taxon>
        <taxon>Tetrahymenidae</taxon>
        <taxon>Tetrahymena</taxon>
    </lineage>
</organism>
<dbReference type="HOGENOM" id="CLU_013387_5_0_1"/>
<accession>Q22P20</accession>
<keyword evidence="1" id="KW-0325">Glycoprotein</keyword>
<dbReference type="GO" id="GO:0016787">
    <property type="term" value="F:hydrolase activity"/>
    <property type="evidence" value="ECO:0007669"/>
    <property type="project" value="InterPro"/>
</dbReference>
<gene>
    <name evidence="4" type="ORF">TTHERM_00415730</name>
</gene>
<feature type="domain" description="Calcineurin-like phosphoesterase" evidence="3">
    <location>
        <begin position="168"/>
        <end position="352"/>
    </location>
</feature>
<dbReference type="OrthoDB" id="293655at2759"/>
<protein>
    <submittedName>
        <fullName evidence="4">Ser/thr phosphatase family protein</fullName>
    </submittedName>
</protein>
<evidence type="ECO:0000256" key="2">
    <source>
        <dbReference type="SAM" id="SignalP"/>
    </source>
</evidence>
<dbReference type="InterPro" id="IPR041792">
    <property type="entry name" value="MPP_PAP"/>
</dbReference>
<dbReference type="PANTHER" id="PTHR45867">
    <property type="entry name" value="PURPLE ACID PHOSPHATASE"/>
    <property type="match status" value="1"/>
</dbReference>
<feature type="signal peptide" evidence="2">
    <location>
        <begin position="1"/>
        <end position="18"/>
    </location>
</feature>
<keyword evidence="2" id="KW-0732">Signal</keyword>
<reference evidence="5" key="1">
    <citation type="journal article" date="2006" name="PLoS Biol.">
        <title>Macronuclear genome sequence of the ciliate Tetrahymena thermophila, a model eukaryote.</title>
        <authorList>
            <person name="Eisen J.A."/>
            <person name="Coyne R.S."/>
            <person name="Wu M."/>
            <person name="Wu D."/>
            <person name="Thiagarajan M."/>
            <person name="Wortman J.R."/>
            <person name="Badger J.H."/>
            <person name="Ren Q."/>
            <person name="Amedeo P."/>
            <person name="Jones K.M."/>
            <person name="Tallon L.J."/>
            <person name="Delcher A.L."/>
            <person name="Salzberg S.L."/>
            <person name="Silva J.C."/>
            <person name="Haas B.J."/>
            <person name="Majoros W.H."/>
            <person name="Farzad M."/>
            <person name="Carlton J.M."/>
            <person name="Smith R.K. Jr."/>
            <person name="Garg J."/>
            <person name="Pearlman R.E."/>
            <person name="Karrer K.M."/>
            <person name="Sun L."/>
            <person name="Manning G."/>
            <person name="Elde N.C."/>
            <person name="Turkewitz A.P."/>
            <person name="Asai D.J."/>
            <person name="Wilkes D.E."/>
            <person name="Wang Y."/>
            <person name="Cai H."/>
            <person name="Collins K."/>
            <person name="Stewart B.A."/>
            <person name="Lee S.R."/>
            <person name="Wilamowska K."/>
            <person name="Weinberg Z."/>
            <person name="Ruzzo W.L."/>
            <person name="Wloga D."/>
            <person name="Gaertig J."/>
            <person name="Frankel J."/>
            <person name="Tsao C.-C."/>
            <person name="Gorovsky M.A."/>
            <person name="Keeling P.J."/>
            <person name="Waller R.F."/>
            <person name="Patron N.J."/>
            <person name="Cherry J.M."/>
            <person name="Stover N.A."/>
            <person name="Krieger C.J."/>
            <person name="del Toro C."/>
            <person name="Ryder H.F."/>
            <person name="Williamson S.C."/>
            <person name="Barbeau R.A."/>
            <person name="Hamilton E.P."/>
            <person name="Orias E."/>
        </authorList>
    </citation>
    <scope>NUCLEOTIDE SEQUENCE [LARGE SCALE GENOMIC DNA]</scope>
    <source>
        <strain evidence="5">SB210</strain>
    </source>
</reference>
<dbReference type="InParanoid" id="Q22P20"/>
<dbReference type="Pfam" id="PF00149">
    <property type="entry name" value="Metallophos"/>
    <property type="match status" value="1"/>
</dbReference>
<dbReference type="Proteomes" id="UP000009168">
    <property type="component" value="Unassembled WGS sequence"/>
</dbReference>
<evidence type="ECO:0000313" key="4">
    <source>
        <dbReference type="EMBL" id="EAR86991.1"/>
    </source>
</evidence>
<dbReference type="InterPro" id="IPR004843">
    <property type="entry name" value="Calcineurin-like_PHP"/>
</dbReference>
<evidence type="ECO:0000259" key="3">
    <source>
        <dbReference type="Pfam" id="PF00149"/>
    </source>
</evidence>
<dbReference type="CDD" id="cd00839">
    <property type="entry name" value="MPP_PAPs"/>
    <property type="match status" value="1"/>
</dbReference>
<dbReference type="EMBL" id="GG662856">
    <property type="protein sequence ID" value="EAR86991.1"/>
    <property type="molecule type" value="Genomic_DNA"/>
</dbReference>
<evidence type="ECO:0000256" key="1">
    <source>
        <dbReference type="ARBA" id="ARBA00023180"/>
    </source>
</evidence>
<evidence type="ECO:0000313" key="5">
    <source>
        <dbReference type="Proteomes" id="UP000009168"/>
    </source>
</evidence>
<dbReference type="KEGG" id="tet:TTHERM_00415730"/>
<dbReference type="InterPro" id="IPR029052">
    <property type="entry name" value="Metallo-depent_PP-like"/>
</dbReference>
<dbReference type="AlphaFoldDB" id="Q22P20"/>
<dbReference type="RefSeq" id="XP_001007236.1">
    <property type="nucleotide sequence ID" value="XM_001007236.3"/>
</dbReference>
<proteinExistence type="predicted"/>
<name>Q22P20_TETTS</name>
<sequence>MNKYSVLALLALLAIVSAQNCKVTLPRLLIGDKYTNATSDVTAVIAFDTIDECKGVATLNFNKGDPTFDFRVIDPVIQLVDADLDHSGKQKEHVKYLKYTQIIQLKADVEKSYTVQIQGNKTNATSIFDTNYTFILPKLPSDNAKYTQNQVKFLFLGDQDLTANGTAVLNYLNANTQTNKFDAMIYLGDYAYEFYQNNGKKGDDYLNTFAPLSFSYPLAMTPGNHEDNLNFTIFNSKFFLPGFNRTQNNYNSFTIGMVHFVHINLHFFSITKDDEKDKMLKWLKNDLAIASNAGQRKNVPWIIAVGHKLNYCYDPYYANNTECIGYAQQFLPIDNLLSQYGVDMFIVAHQHYNQVMAPMARNQLQDYKLTTVSSNEFTLQKGKGYITIIQGNGGCVTPIIPPSKSRMLDLASDLQKANLFIDAFNYGYGYIQVINQTNVEYVSYDAINKKQLVKFNIKSQHQASGGQSATFGQLITFSLVILLALFTTI</sequence>